<sequence>MIKLQQFDFVLVHRKGSLNVVPDALSRSYETSSSIEEAKNQQFVVNLLSLDSAELDNWYIGLRDKVIANPDLYPHFRVENNLIFKYVANKQPVKTNLTEWKLLVPQSKRKEVLKNLHDESTAAHFGYFKTLRRIGEEFYWPRMRQDILRYIKSCRICNSQKVPFSRYGLMGAEKKVEFPWQVVCADIWGPVPRSKRGFSYLLVVSDWFTKYVLVHPMRKATAQAVTKFMENEVFLVYGVPQFIIVDNGKQFACTLFKNLAERYKVQKIWFNAKFHPQTNPVERCNATIGAAIRSYVNDNQQDWDLEIHRVAHAIRTATHEVTGFPPTFLNFGRKVPISGDYYGQVNSTEGIQLAPGDRNNYSEDLANLPELYRTVKQRLHESYQKSRQRYNLRRREVTYEVGDKVWKRNKVLSNAANNFSAKLAPKYVLCTVRQRLSKVVYALNYENGKDSGSWHVSDMKPYYGSNSDVSVG</sequence>
<feature type="domain" description="Integrase catalytic" evidence="2">
    <location>
        <begin position="175"/>
        <end position="334"/>
    </location>
</feature>
<dbReference type="Gene3D" id="1.10.340.70">
    <property type="match status" value="1"/>
</dbReference>
<dbReference type="EC" id="2.7.7.49" evidence="1"/>
<keyword evidence="4" id="KW-1185">Reference proteome</keyword>
<dbReference type="InterPro" id="IPR041588">
    <property type="entry name" value="Integrase_H2C2"/>
</dbReference>
<evidence type="ECO:0000313" key="3">
    <source>
        <dbReference type="EMBL" id="KAJ8945276.1"/>
    </source>
</evidence>
<dbReference type="SUPFAM" id="SSF53098">
    <property type="entry name" value="Ribonuclease H-like"/>
    <property type="match status" value="1"/>
</dbReference>
<reference evidence="3" key="1">
    <citation type="journal article" date="2023" name="Insect Mol. Biol.">
        <title>Genome sequencing provides insights into the evolution of gene families encoding plant cell wall-degrading enzymes in longhorned beetles.</title>
        <authorList>
            <person name="Shin N.R."/>
            <person name="Okamura Y."/>
            <person name="Kirsch R."/>
            <person name="Pauchet Y."/>
        </authorList>
    </citation>
    <scope>NUCLEOTIDE SEQUENCE</scope>
    <source>
        <strain evidence="3">AMC_N1</strain>
    </source>
</reference>
<dbReference type="Pfam" id="PF00665">
    <property type="entry name" value="rve"/>
    <property type="match status" value="1"/>
</dbReference>
<dbReference type="PANTHER" id="PTHR37984">
    <property type="entry name" value="PROTEIN CBG26694"/>
    <property type="match status" value="1"/>
</dbReference>
<dbReference type="Gene3D" id="3.30.420.10">
    <property type="entry name" value="Ribonuclease H-like superfamily/Ribonuclease H"/>
    <property type="match status" value="1"/>
</dbReference>
<proteinExistence type="predicted"/>
<dbReference type="InterPro" id="IPR001584">
    <property type="entry name" value="Integrase_cat-core"/>
</dbReference>
<dbReference type="FunFam" id="1.10.340.70:FF:000001">
    <property type="entry name" value="Retrovirus-related Pol polyprotein from transposon gypsy-like Protein"/>
    <property type="match status" value="1"/>
</dbReference>
<dbReference type="InterPro" id="IPR050951">
    <property type="entry name" value="Retrovirus_Pol_polyprotein"/>
</dbReference>
<dbReference type="PANTHER" id="PTHR37984:SF5">
    <property type="entry name" value="PROTEIN NYNRIN-LIKE"/>
    <property type="match status" value="1"/>
</dbReference>
<dbReference type="GO" id="GO:0015074">
    <property type="term" value="P:DNA integration"/>
    <property type="evidence" value="ECO:0007669"/>
    <property type="project" value="InterPro"/>
</dbReference>
<dbReference type="InterPro" id="IPR036397">
    <property type="entry name" value="RNaseH_sf"/>
</dbReference>
<dbReference type="GO" id="GO:0003676">
    <property type="term" value="F:nucleic acid binding"/>
    <property type="evidence" value="ECO:0007669"/>
    <property type="project" value="InterPro"/>
</dbReference>
<dbReference type="EMBL" id="JAPWTK010000222">
    <property type="protein sequence ID" value="KAJ8945276.1"/>
    <property type="molecule type" value="Genomic_DNA"/>
</dbReference>
<evidence type="ECO:0000313" key="4">
    <source>
        <dbReference type="Proteomes" id="UP001162162"/>
    </source>
</evidence>
<name>A0AAV8Y2V2_9CUCU</name>
<gene>
    <name evidence="3" type="ORF">NQ318_016046</name>
</gene>
<dbReference type="PROSITE" id="PS50994">
    <property type="entry name" value="INTEGRASE"/>
    <property type="match status" value="1"/>
</dbReference>
<protein>
    <recommendedName>
        <fullName evidence="1">RNA-directed DNA polymerase</fullName>
        <ecNumber evidence="1">2.7.7.49</ecNumber>
    </recommendedName>
</protein>
<dbReference type="Proteomes" id="UP001162162">
    <property type="component" value="Unassembled WGS sequence"/>
</dbReference>
<evidence type="ECO:0000259" key="2">
    <source>
        <dbReference type="PROSITE" id="PS50994"/>
    </source>
</evidence>
<comment type="caution">
    <text evidence="3">The sequence shown here is derived from an EMBL/GenBank/DDBJ whole genome shotgun (WGS) entry which is preliminary data.</text>
</comment>
<dbReference type="GO" id="GO:0003964">
    <property type="term" value="F:RNA-directed DNA polymerase activity"/>
    <property type="evidence" value="ECO:0007669"/>
    <property type="project" value="UniProtKB-EC"/>
</dbReference>
<dbReference type="InterPro" id="IPR012337">
    <property type="entry name" value="RNaseH-like_sf"/>
</dbReference>
<dbReference type="AlphaFoldDB" id="A0AAV8Y2V2"/>
<accession>A0AAV8Y2V2</accession>
<dbReference type="Pfam" id="PF17921">
    <property type="entry name" value="Integrase_H2C2"/>
    <property type="match status" value="1"/>
</dbReference>
<evidence type="ECO:0000256" key="1">
    <source>
        <dbReference type="ARBA" id="ARBA00012493"/>
    </source>
</evidence>
<organism evidence="3 4">
    <name type="scientific">Aromia moschata</name>
    <dbReference type="NCBI Taxonomy" id="1265417"/>
    <lineage>
        <taxon>Eukaryota</taxon>
        <taxon>Metazoa</taxon>
        <taxon>Ecdysozoa</taxon>
        <taxon>Arthropoda</taxon>
        <taxon>Hexapoda</taxon>
        <taxon>Insecta</taxon>
        <taxon>Pterygota</taxon>
        <taxon>Neoptera</taxon>
        <taxon>Endopterygota</taxon>
        <taxon>Coleoptera</taxon>
        <taxon>Polyphaga</taxon>
        <taxon>Cucujiformia</taxon>
        <taxon>Chrysomeloidea</taxon>
        <taxon>Cerambycidae</taxon>
        <taxon>Cerambycinae</taxon>
        <taxon>Callichromatini</taxon>
        <taxon>Aromia</taxon>
    </lineage>
</organism>